<dbReference type="SUPFAM" id="SSF55729">
    <property type="entry name" value="Acyl-CoA N-acyltransferases (Nat)"/>
    <property type="match status" value="1"/>
</dbReference>
<keyword evidence="2 4" id="KW-0012">Acyltransferase</keyword>
<evidence type="ECO:0000259" key="3">
    <source>
        <dbReference type="PROSITE" id="PS51186"/>
    </source>
</evidence>
<feature type="domain" description="N-acetyltransferase" evidence="3">
    <location>
        <begin position="3"/>
        <end position="143"/>
    </location>
</feature>
<evidence type="ECO:0000313" key="4">
    <source>
        <dbReference type="EMBL" id="UUY04551.1"/>
    </source>
</evidence>
<dbReference type="EMBL" id="CP088295">
    <property type="protein sequence ID" value="UUY04551.1"/>
    <property type="molecule type" value="Genomic_DNA"/>
</dbReference>
<dbReference type="Gene3D" id="3.40.630.30">
    <property type="match status" value="1"/>
</dbReference>
<proteinExistence type="predicted"/>
<evidence type="ECO:0000313" key="5">
    <source>
        <dbReference type="Proteomes" id="UP001058860"/>
    </source>
</evidence>
<evidence type="ECO:0000256" key="1">
    <source>
        <dbReference type="ARBA" id="ARBA00022679"/>
    </source>
</evidence>
<dbReference type="PANTHER" id="PTHR43877">
    <property type="entry name" value="AMINOALKYLPHOSPHONATE N-ACETYLTRANSFERASE-RELATED-RELATED"/>
    <property type="match status" value="1"/>
</dbReference>
<dbReference type="InterPro" id="IPR016181">
    <property type="entry name" value="Acyl_CoA_acyltransferase"/>
</dbReference>
<dbReference type="RefSeq" id="WP_353865030.1">
    <property type="nucleotide sequence ID" value="NZ_CP088295.1"/>
</dbReference>
<dbReference type="InterPro" id="IPR050832">
    <property type="entry name" value="Bact_Acetyltransf"/>
</dbReference>
<dbReference type="Proteomes" id="UP001058860">
    <property type="component" value="Chromosome"/>
</dbReference>
<sequence>MTVEIREPANGDELRAAFDLRYEVFCNEQGVPLELELDEHDADALHLVAVEDGEVVATCRLLRVGDTVKFGRLVVAQRARRRGIAADMLAETERRARELRARRLVLSAQTYAVKLYEDAGYVAFGDTYDDAGIEHISMERELA</sequence>
<protein>
    <submittedName>
        <fullName evidence="4">GNAT family N-acetyltransferase</fullName>
        <ecNumber evidence="4">2.3.1.-</ecNumber>
    </submittedName>
</protein>
<keyword evidence="1 4" id="KW-0808">Transferase</keyword>
<organism evidence="4 5">
    <name type="scientific">Svornostia abyssi</name>
    <dbReference type="NCBI Taxonomy" id="2898438"/>
    <lineage>
        <taxon>Bacteria</taxon>
        <taxon>Bacillati</taxon>
        <taxon>Actinomycetota</taxon>
        <taxon>Thermoleophilia</taxon>
        <taxon>Solirubrobacterales</taxon>
        <taxon>Baekduiaceae</taxon>
        <taxon>Svornostia</taxon>
    </lineage>
</organism>
<dbReference type="PROSITE" id="PS51186">
    <property type="entry name" value="GNAT"/>
    <property type="match status" value="1"/>
</dbReference>
<dbReference type="CDD" id="cd04301">
    <property type="entry name" value="NAT_SF"/>
    <property type="match status" value="1"/>
</dbReference>
<evidence type="ECO:0000256" key="2">
    <source>
        <dbReference type="ARBA" id="ARBA00023315"/>
    </source>
</evidence>
<dbReference type="GO" id="GO:0016746">
    <property type="term" value="F:acyltransferase activity"/>
    <property type="evidence" value="ECO:0007669"/>
    <property type="project" value="UniProtKB-KW"/>
</dbReference>
<name>A0ABY5PIR8_9ACTN</name>
<reference evidence="5" key="1">
    <citation type="submission" date="2021-11" db="EMBL/GenBank/DDBJ databases">
        <title>Cultivation dependent microbiological survey of springs from the worlds oldest radium mine currently devoted to the extraction of radon-saturated water.</title>
        <authorList>
            <person name="Kapinusova G."/>
            <person name="Smrhova T."/>
            <person name="Strejcek M."/>
            <person name="Suman J."/>
            <person name="Jani K."/>
            <person name="Pajer P."/>
            <person name="Uhlik O."/>
        </authorList>
    </citation>
    <scope>NUCLEOTIDE SEQUENCE [LARGE SCALE GENOMIC DNA]</scope>
    <source>
        <strain evidence="5">J379</strain>
    </source>
</reference>
<keyword evidence="5" id="KW-1185">Reference proteome</keyword>
<dbReference type="PANTHER" id="PTHR43877:SF2">
    <property type="entry name" value="AMINOALKYLPHOSPHONATE N-ACETYLTRANSFERASE-RELATED"/>
    <property type="match status" value="1"/>
</dbReference>
<dbReference type="Pfam" id="PF13673">
    <property type="entry name" value="Acetyltransf_10"/>
    <property type="match status" value="1"/>
</dbReference>
<dbReference type="InterPro" id="IPR000182">
    <property type="entry name" value="GNAT_dom"/>
</dbReference>
<gene>
    <name evidence="4" type="ORF">LRS13_03160</name>
</gene>
<dbReference type="EC" id="2.3.1.-" evidence="4"/>
<accession>A0ABY5PIR8</accession>